<comment type="caution">
    <text evidence="1">The sequence shown here is derived from an EMBL/GenBank/DDBJ whole genome shotgun (WGS) entry which is preliminary data.</text>
</comment>
<gene>
    <name evidence="1" type="ORF">QVD17_39120</name>
</gene>
<sequence>MPFSSRRFLKACQFRKTQCRVKVRDSLILQRQHNFHESRTKTLSLSSSFHPLIFQSQTLFHLPISISISISIVEIDLKF</sequence>
<accession>A0AAD8JQ56</accession>
<name>A0AAD8JQ56_TARER</name>
<dbReference type="AlphaFoldDB" id="A0AAD8JQ56"/>
<protein>
    <submittedName>
        <fullName evidence="1">Uncharacterized protein</fullName>
    </submittedName>
</protein>
<organism evidence="1 2">
    <name type="scientific">Tagetes erecta</name>
    <name type="common">African marigold</name>
    <dbReference type="NCBI Taxonomy" id="13708"/>
    <lineage>
        <taxon>Eukaryota</taxon>
        <taxon>Viridiplantae</taxon>
        <taxon>Streptophyta</taxon>
        <taxon>Embryophyta</taxon>
        <taxon>Tracheophyta</taxon>
        <taxon>Spermatophyta</taxon>
        <taxon>Magnoliopsida</taxon>
        <taxon>eudicotyledons</taxon>
        <taxon>Gunneridae</taxon>
        <taxon>Pentapetalae</taxon>
        <taxon>asterids</taxon>
        <taxon>campanulids</taxon>
        <taxon>Asterales</taxon>
        <taxon>Asteraceae</taxon>
        <taxon>Asteroideae</taxon>
        <taxon>Heliantheae alliance</taxon>
        <taxon>Tageteae</taxon>
        <taxon>Tagetes</taxon>
    </lineage>
</organism>
<dbReference type="EMBL" id="JAUHHV010000011">
    <property type="protein sequence ID" value="KAK1407504.1"/>
    <property type="molecule type" value="Genomic_DNA"/>
</dbReference>
<reference evidence="1" key="1">
    <citation type="journal article" date="2023" name="bioRxiv">
        <title>Improved chromosome-level genome assembly for marigold (Tagetes erecta).</title>
        <authorList>
            <person name="Jiang F."/>
            <person name="Yuan L."/>
            <person name="Wang S."/>
            <person name="Wang H."/>
            <person name="Xu D."/>
            <person name="Wang A."/>
            <person name="Fan W."/>
        </authorList>
    </citation>
    <scope>NUCLEOTIDE SEQUENCE</scope>
    <source>
        <strain evidence="1">WSJ</strain>
        <tissue evidence="1">Leaf</tissue>
    </source>
</reference>
<keyword evidence="2" id="KW-1185">Reference proteome</keyword>
<dbReference type="Proteomes" id="UP001229421">
    <property type="component" value="Unassembled WGS sequence"/>
</dbReference>
<evidence type="ECO:0000313" key="2">
    <source>
        <dbReference type="Proteomes" id="UP001229421"/>
    </source>
</evidence>
<proteinExistence type="predicted"/>
<evidence type="ECO:0000313" key="1">
    <source>
        <dbReference type="EMBL" id="KAK1407504.1"/>
    </source>
</evidence>